<name>A0A3B1AX63_9ZZZZ</name>
<dbReference type="EMBL" id="UOFV01000469">
    <property type="protein sequence ID" value="VAX04414.1"/>
    <property type="molecule type" value="Genomic_DNA"/>
</dbReference>
<evidence type="ECO:0000259" key="1">
    <source>
        <dbReference type="Pfam" id="PF13860"/>
    </source>
</evidence>
<evidence type="ECO:0000313" key="2">
    <source>
        <dbReference type="EMBL" id="VAX04414.1"/>
    </source>
</evidence>
<dbReference type="AlphaFoldDB" id="A0A3B1AX63"/>
<feature type="non-terminal residue" evidence="2">
    <location>
        <position position="1"/>
    </location>
</feature>
<sequence>ALELSASSGAVGITIKDASGQVIRRLELGPQSAGSVYFNWDGLADNGQPAPEGRYFVSADAEINGGTVALETLMSASVDSVTLGQGGQGLRLNLTDGNVVDFSSVREIQ</sequence>
<reference evidence="2" key="1">
    <citation type="submission" date="2018-06" db="EMBL/GenBank/DDBJ databases">
        <authorList>
            <person name="Zhirakovskaya E."/>
        </authorList>
    </citation>
    <scope>NUCLEOTIDE SEQUENCE</scope>
</reference>
<proteinExistence type="predicted"/>
<accession>A0A3B1AX63</accession>
<feature type="domain" description="FlgD/Vpr Ig-like" evidence="1">
    <location>
        <begin position="2"/>
        <end position="62"/>
    </location>
</feature>
<dbReference type="Pfam" id="PF13860">
    <property type="entry name" value="FlgD_ig"/>
    <property type="match status" value="1"/>
</dbReference>
<protein>
    <recommendedName>
        <fullName evidence="1">FlgD/Vpr Ig-like domain-containing protein</fullName>
    </recommendedName>
</protein>
<organism evidence="2">
    <name type="scientific">hydrothermal vent metagenome</name>
    <dbReference type="NCBI Taxonomy" id="652676"/>
    <lineage>
        <taxon>unclassified sequences</taxon>
        <taxon>metagenomes</taxon>
        <taxon>ecological metagenomes</taxon>
    </lineage>
</organism>
<gene>
    <name evidence="2" type="ORF">MNBD_GAMMA19-1256</name>
</gene>
<dbReference type="Gene3D" id="2.30.30.910">
    <property type="match status" value="1"/>
</dbReference>
<dbReference type="InterPro" id="IPR025965">
    <property type="entry name" value="FlgD/Vpr_Ig-like"/>
</dbReference>
<dbReference type="Gene3D" id="2.60.40.4070">
    <property type="match status" value="1"/>
</dbReference>